<feature type="domain" description="DUF1618" evidence="1">
    <location>
        <begin position="196"/>
        <end position="305"/>
    </location>
</feature>
<dbReference type="InParanoid" id="A0A2K2DRG3"/>
<gene>
    <name evidence="2" type="ORF">BRADI_1g54955v3</name>
</gene>
<protein>
    <recommendedName>
        <fullName evidence="1">DUF1618 domain-containing protein</fullName>
    </recommendedName>
</protein>
<accession>A0A2K2DRG3</accession>
<evidence type="ECO:0000313" key="4">
    <source>
        <dbReference type="Proteomes" id="UP000008810"/>
    </source>
</evidence>
<dbReference type="Gramene" id="PNT76867">
    <property type="protein sequence ID" value="PNT76867"/>
    <property type="gene ID" value="BRADI_1g54955v3"/>
</dbReference>
<dbReference type="EMBL" id="CM000880">
    <property type="protein sequence ID" value="PNT76867.1"/>
    <property type="molecule type" value="Genomic_DNA"/>
</dbReference>
<reference evidence="3" key="3">
    <citation type="submission" date="2018-08" db="UniProtKB">
        <authorList>
            <consortium name="EnsemblPlants"/>
        </authorList>
    </citation>
    <scope>IDENTIFICATION</scope>
    <source>
        <strain evidence="3">cv. Bd21</strain>
    </source>
</reference>
<sequence length="362" mass="40439">MSTRKQKIAHRSRRNPTTAETWTSGGFIVSVSFELADPPGVSQWFVHCPGQDKIRFAGDPLILSCAEAFVLLVICFTGSSSRKASTDYFVYRAGPGTPTLDLLPIPYPRNFDHNAVGIYAVVVPIPRFISSAQSKTMEYKLRVFWSESQTWTGKKARLASDSETNFLKVLHHEGTEVISLGAEPRDELLSLELDHLSARPFRDVNVVDGFIKFVELRFHNRTVVNQRVLNEGWTATVWNRMISSGGWQEGYTVATDDVSIIDSVNLSQMPVLLPEIFDVGAKRLTWDRVMCNSPTLSLTRDDVVYMLAKVKLEDPVAFMLAVNVRNKTLEALQQCCGKTMVCLEPTYKASVFSSYLGTTVGI</sequence>
<evidence type="ECO:0000259" key="1">
    <source>
        <dbReference type="Pfam" id="PF07762"/>
    </source>
</evidence>
<dbReference type="AlphaFoldDB" id="A0A2K2DRG3"/>
<evidence type="ECO:0000313" key="2">
    <source>
        <dbReference type="EMBL" id="PNT76867.1"/>
    </source>
</evidence>
<proteinExistence type="predicted"/>
<dbReference type="InterPro" id="IPR011676">
    <property type="entry name" value="DUF1618"/>
</dbReference>
<reference evidence="2" key="2">
    <citation type="submission" date="2017-06" db="EMBL/GenBank/DDBJ databases">
        <title>WGS assembly of Brachypodium distachyon.</title>
        <authorList>
            <consortium name="The International Brachypodium Initiative"/>
            <person name="Lucas S."/>
            <person name="Harmon-Smith M."/>
            <person name="Lail K."/>
            <person name="Tice H."/>
            <person name="Grimwood J."/>
            <person name="Bruce D."/>
            <person name="Barry K."/>
            <person name="Shu S."/>
            <person name="Lindquist E."/>
            <person name="Wang M."/>
            <person name="Pitluck S."/>
            <person name="Vogel J.P."/>
            <person name="Garvin D.F."/>
            <person name="Mockler T.C."/>
            <person name="Schmutz J."/>
            <person name="Rokhsar D."/>
            <person name="Bevan M.W."/>
        </authorList>
    </citation>
    <scope>NUCLEOTIDE SEQUENCE</scope>
    <source>
        <strain evidence="2">Bd21</strain>
    </source>
</reference>
<dbReference type="Pfam" id="PF07762">
    <property type="entry name" value="DUF1618"/>
    <property type="match status" value="1"/>
</dbReference>
<name>A0A2K2DRG3_BRADI</name>
<dbReference type="PANTHER" id="PTHR33074">
    <property type="entry name" value="EXPRESSED PROTEIN-RELATED"/>
    <property type="match status" value="1"/>
</dbReference>
<dbReference type="PANTHER" id="PTHR33074:SF85">
    <property type="entry name" value="DUF1618 DOMAIN-CONTAINING PROTEIN"/>
    <property type="match status" value="1"/>
</dbReference>
<keyword evidence="4" id="KW-1185">Reference proteome</keyword>
<dbReference type="EnsemblPlants" id="PNT76867">
    <property type="protein sequence ID" value="PNT76867"/>
    <property type="gene ID" value="BRADI_1g54955v3"/>
</dbReference>
<evidence type="ECO:0000313" key="3">
    <source>
        <dbReference type="EnsemblPlants" id="PNT76867"/>
    </source>
</evidence>
<organism evidence="2">
    <name type="scientific">Brachypodium distachyon</name>
    <name type="common">Purple false brome</name>
    <name type="synonym">Trachynia distachya</name>
    <dbReference type="NCBI Taxonomy" id="15368"/>
    <lineage>
        <taxon>Eukaryota</taxon>
        <taxon>Viridiplantae</taxon>
        <taxon>Streptophyta</taxon>
        <taxon>Embryophyta</taxon>
        <taxon>Tracheophyta</taxon>
        <taxon>Spermatophyta</taxon>
        <taxon>Magnoliopsida</taxon>
        <taxon>Liliopsida</taxon>
        <taxon>Poales</taxon>
        <taxon>Poaceae</taxon>
        <taxon>BOP clade</taxon>
        <taxon>Pooideae</taxon>
        <taxon>Stipodae</taxon>
        <taxon>Brachypodieae</taxon>
        <taxon>Brachypodium</taxon>
    </lineage>
</organism>
<dbReference type="Proteomes" id="UP000008810">
    <property type="component" value="Chromosome 1"/>
</dbReference>
<reference evidence="2 3" key="1">
    <citation type="journal article" date="2010" name="Nature">
        <title>Genome sequencing and analysis of the model grass Brachypodium distachyon.</title>
        <authorList>
            <consortium name="International Brachypodium Initiative"/>
        </authorList>
    </citation>
    <scope>NUCLEOTIDE SEQUENCE [LARGE SCALE GENOMIC DNA]</scope>
    <source>
        <strain evidence="2 3">Bd21</strain>
    </source>
</reference>
<dbReference type="OrthoDB" id="695762at2759"/>